<proteinExistence type="predicted"/>
<keyword evidence="2" id="KW-1185">Reference proteome</keyword>
<dbReference type="GO" id="GO:0030527">
    <property type="term" value="F:structural constituent of chromatin"/>
    <property type="evidence" value="ECO:0007669"/>
    <property type="project" value="InterPro"/>
</dbReference>
<evidence type="ECO:0008006" key="3">
    <source>
        <dbReference type="Google" id="ProtNLM"/>
    </source>
</evidence>
<evidence type="ECO:0000313" key="2">
    <source>
        <dbReference type="Proteomes" id="UP001295423"/>
    </source>
</evidence>
<organism evidence="1 2">
    <name type="scientific">Cylindrotheca closterium</name>
    <dbReference type="NCBI Taxonomy" id="2856"/>
    <lineage>
        <taxon>Eukaryota</taxon>
        <taxon>Sar</taxon>
        <taxon>Stramenopiles</taxon>
        <taxon>Ochrophyta</taxon>
        <taxon>Bacillariophyta</taxon>
        <taxon>Bacillariophyceae</taxon>
        <taxon>Bacillariophycidae</taxon>
        <taxon>Bacillariales</taxon>
        <taxon>Bacillariaceae</taxon>
        <taxon>Cylindrotheca</taxon>
    </lineage>
</organism>
<dbReference type="Gene3D" id="1.10.20.10">
    <property type="entry name" value="Histone, subunit A"/>
    <property type="match status" value="1"/>
</dbReference>
<dbReference type="Proteomes" id="UP001295423">
    <property type="component" value="Unassembled WGS sequence"/>
</dbReference>
<dbReference type="GO" id="GO:0000786">
    <property type="term" value="C:nucleosome"/>
    <property type="evidence" value="ECO:0007669"/>
    <property type="project" value="InterPro"/>
</dbReference>
<dbReference type="GO" id="GO:0046982">
    <property type="term" value="F:protein heterodimerization activity"/>
    <property type="evidence" value="ECO:0007669"/>
    <property type="project" value="InterPro"/>
</dbReference>
<evidence type="ECO:0000313" key="1">
    <source>
        <dbReference type="EMBL" id="CAJ1968175.1"/>
    </source>
</evidence>
<dbReference type="PANTHER" id="PTHR23430">
    <property type="entry name" value="HISTONE H2A"/>
    <property type="match status" value="1"/>
</dbReference>
<dbReference type="AlphaFoldDB" id="A0AAD2GD74"/>
<dbReference type="InterPro" id="IPR002119">
    <property type="entry name" value="Histone_H2A"/>
</dbReference>
<dbReference type="GO" id="GO:0003677">
    <property type="term" value="F:DNA binding"/>
    <property type="evidence" value="ECO:0007669"/>
    <property type="project" value="InterPro"/>
</dbReference>
<gene>
    <name evidence="1" type="ORF">CYCCA115_LOCUS23115</name>
</gene>
<dbReference type="SMART" id="SM00414">
    <property type="entry name" value="H2A"/>
    <property type="match status" value="1"/>
</dbReference>
<accession>A0AAD2GD74</accession>
<comment type="caution">
    <text evidence="1">The sequence shown here is derived from an EMBL/GenBank/DDBJ whole genome shotgun (WGS) entry which is preliminary data.</text>
</comment>
<dbReference type="EMBL" id="CAKOGP040002369">
    <property type="protein sequence ID" value="CAJ1968175.1"/>
    <property type="molecule type" value="Genomic_DNA"/>
</dbReference>
<name>A0AAD2GD74_9STRA</name>
<sequence>MSSPPLELTKEEISLILLDWLIVLEEQDFDSIQLPHGFEAKQEERHQKTTSKSLEYGFLWDNIASKYNERTGKSCSGSALKAYMEENVSDGYAYMEPIDMRKYMYDCDEETGGRRYTTLLVKDAAEEPCEDTDMSETLADDDLQLNKKCGLVLPVARIQQQLEENVQKVADDDGIEPMEVEPSAGVMLTAVAEYLVAEVMELAGNQAMDNSRKHINSMDICYAIANDNENGGGLAKCFVDDNESVENYARTTAATVQELPEPRPMLQTIRPPIPSSLTDANSGRTRIDVYWKTANRFPGGNCDIFTVRYRLTFDATTTTETKVHRIQWQNFDGQHSIESGPVSPERAKNICDKLEELDWRTVVIRLHQSLATIYTGMRSTGSFYNVLDEKSSDNNALDTEWSTTEVMVYNNDESNPFLRLCRSAVMGPQYSPNYGHHKYFKEGTAEQKALIDMLTTAVGMGRPEEFSSSCSPAGSDRGRTHTLPTGIPYAVCPDHFLY</sequence>
<dbReference type="SUPFAM" id="SSF47113">
    <property type="entry name" value="Histone-fold"/>
    <property type="match status" value="1"/>
</dbReference>
<dbReference type="InterPro" id="IPR009072">
    <property type="entry name" value="Histone-fold"/>
</dbReference>
<protein>
    <recommendedName>
        <fullName evidence="3">Histone H2A</fullName>
    </recommendedName>
</protein>
<reference evidence="1" key="1">
    <citation type="submission" date="2023-08" db="EMBL/GenBank/DDBJ databases">
        <authorList>
            <person name="Audoor S."/>
            <person name="Bilcke G."/>
        </authorList>
    </citation>
    <scope>NUCLEOTIDE SEQUENCE</scope>
</reference>